<keyword evidence="3" id="KW-0946">Virion</keyword>
<dbReference type="PANTHER" id="PTHR37089:SF3">
    <property type="entry name" value="EXPORTED PROTEIN"/>
    <property type="match status" value="1"/>
</dbReference>
<dbReference type="RefSeq" id="WP_309929094.1">
    <property type="nucleotide sequence ID" value="NZ_JAVDQZ010000006.1"/>
</dbReference>
<name>A0AAE3XYW4_VARPD</name>
<accession>A0AAE3XYW4</accession>
<dbReference type="SMART" id="SM00972">
    <property type="entry name" value="SCPU"/>
    <property type="match status" value="1"/>
</dbReference>
<dbReference type="EMBL" id="JAVDQZ010000006">
    <property type="protein sequence ID" value="MDR6428113.1"/>
    <property type="molecule type" value="Genomic_DNA"/>
</dbReference>
<feature type="domain" description="Spore coat protein U/FanG" evidence="2">
    <location>
        <begin position="45"/>
        <end position="169"/>
    </location>
</feature>
<organism evidence="3 4">
    <name type="scientific">Variovorax paradoxus</name>
    <dbReference type="NCBI Taxonomy" id="34073"/>
    <lineage>
        <taxon>Bacteria</taxon>
        <taxon>Pseudomonadati</taxon>
        <taxon>Pseudomonadota</taxon>
        <taxon>Betaproteobacteria</taxon>
        <taxon>Burkholderiales</taxon>
        <taxon>Comamonadaceae</taxon>
        <taxon>Variovorax</taxon>
    </lineage>
</organism>
<feature type="chain" id="PRO_5042288669" evidence="1">
    <location>
        <begin position="35"/>
        <end position="172"/>
    </location>
</feature>
<feature type="signal peptide" evidence="1">
    <location>
        <begin position="1"/>
        <end position="34"/>
    </location>
</feature>
<evidence type="ECO:0000256" key="1">
    <source>
        <dbReference type="SAM" id="SignalP"/>
    </source>
</evidence>
<evidence type="ECO:0000313" key="3">
    <source>
        <dbReference type="EMBL" id="MDR6428113.1"/>
    </source>
</evidence>
<keyword evidence="1" id="KW-0732">Signal</keyword>
<keyword evidence="3" id="KW-0167">Capsid protein</keyword>
<evidence type="ECO:0000313" key="4">
    <source>
        <dbReference type="Proteomes" id="UP001184828"/>
    </source>
</evidence>
<dbReference type="AlphaFoldDB" id="A0AAE3XYW4"/>
<evidence type="ECO:0000259" key="2">
    <source>
        <dbReference type="Pfam" id="PF05229"/>
    </source>
</evidence>
<protein>
    <submittedName>
        <fullName evidence="3">Spore coat protein U-like protein</fullName>
    </submittedName>
</protein>
<dbReference type="InterPro" id="IPR007893">
    <property type="entry name" value="Spore_coat_U/FanG"/>
</dbReference>
<dbReference type="Pfam" id="PF05229">
    <property type="entry name" value="SCPU"/>
    <property type="match status" value="1"/>
</dbReference>
<sequence length="172" mass="17463">MRTDRHVPFVALKHGIRNMALAASVLAVAGTAQAGTGQNCNLVLCVTVIAGDLAFGNYAPLSALVTDSTSTIAIQARLIAGLLPTAVSYTIGLGPGAGTIAQRKMTSGANGLNYNLYSDAAHDTVWGASSVSGSTSPVTGNASHTVYGRIPANQTTVVPGIYADTIVVTVTF</sequence>
<comment type="caution">
    <text evidence="3">The sequence shown here is derived from an EMBL/GenBank/DDBJ whole genome shotgun (WGS) entry which is preliminary data.</text>
</comment>
<reference evidence="3" key="1">
    <citation type="submission" date="2023-07" db="EMBL/GenBank/DDBJ databases">
        <title>Sorghum-associated microbial communities from plants grown in Nebraska, USA.</title>
        <authorList>
            <person name="Schachtman D."/>
        </authorList>
    </citation>
    <scope>NUCLEOTIDE SEQUENCE</scope>
    <source>
        <strain evidence="3">DS2114</strain>
    </source>
</reference>
<dbReference type="InterPro" id="IPR053167">
    <property type="entry name" value="Spore_coat_component"/>
</dbReference>
<dbReference type="Proteomes" id="UP001184828">
    <property type="component" value="Unassembled WGS sequence"/>
</dbReference>
<dbReference type="PANTHER" id="PTHR37089">
    <property type="entry name" value="PROTEIN U-RELATED"/>
    <property type="match status" value="1"/>
</dbReference>
<gene>
    <name evidence="3" type="ORF">J2738_004268</name>
</gene>
<proteinExistence type="predicted"/>